<feature type="domain" description="Fibronectin type-III" evidence="3">
    <location>
        <begin position="453"/>
        <end position="543"/>
    </location>
</feature>
<feature type="domain" description="Fibronectin type-III" evidence="3">
    <location>
        <begin position="1763"/>
        <end position="1855"/>
    </location>
</feature>
<feature type="domain" description="Fibronectin type-III" evidence="3">
    <location>
        <begin position="1663"/>
        <end position="1762"/>
    </location>
</feature>
<dbReference type="PANTHER" id="PTHR46957:SF7">
    <property type="entry name" value="USHERIN"/>
    <property type="match status" value="1"/>
</dbReference>
<dbReference type="Proteomes" id="UP000095280">
    <property type="component" value="Unplaced"/>
</dbReference>
<evidence type="ECO:0000313" key="4">
    <source>
        <dbReference type="Proteomes" id="UP000095280"/>
    </source>
</evidence>
<keyword evidence="4" id="KW-1185">Reference proteome</keyword>
<dbReference type="SUPFAM" id="SSF49265">
    <property type="entry name" value="Fibronectin type III"/>
    <property type="match status" value="14"/>
</dbReference>
<feature type="domain" description="Fibronectin type-III" evidence="3">
    <location>
        <begin position="1376"/>
        <end position="1476"/>
    </location>
</feature>
<evidence type="ECO:0000313" key="5">
    <source>
        <dbReference type="WBParaSite" id="maker-uti_cns_0009912-snap-gene-0.2-mRNA-1"/>
    </source>
</evidence>
<feature type="domain" description="Fibronectin type-III" evidence="3">
    <location>
        <begin position="165"/>
        <end position="262"/>
    </location>
</feature>
<dbReference type="PANTHER" id="PTHR46957">
    <property type="entry name" value="CYTOKINE RECEPTOR"/>
    <property type="match status" value="1"/>
</dbReference>
<evidence type="ECO:0000256" key="1">
    <source>
        <dbReference type="SAM" id="MobiDB-lite"/>
    </source>
</evidence>
<evidence type="ECO:0000259" key="3">
    <source>
        <dbReference type="PROSITE" id="PS50853"/>
    </source>
</evidence>
<dbReference type="Gene3D" id="2.60.40.10">
    <property type="entry name" value="Immunoglobulins"/>
    <property type="match status" value="21"/>
</dbReference>
<name>A0A1I8I5B2_9PLAT</name>
<dbReference type="InterPro" id="IPR036116">
    <property type="entry name" value="FN3_sf"/>
</dbReference>
<feature type="domain" description="Fibronectin type-III" evidence="3">
    <location>
        <begin position="2198"/>
        <end position="2292"/>
    </location>
</feature>
<proteinExistence type="predicted"/>
<keyword evidence="2" id="KW-1133">Transmembrane helix</keyword>
<dbReference type="InterPro" id="IPR013783">
    <property type="entry name" value="Ig-like_fold"/>
</dbReference>
<keyword evidence="2" id="KW-0472">Membrane</keyword>
<feature type="domain" description="Fibronectin type-III" evidence="3">
    <location>
        <begin position="263"/>
        <end position="353"/>
    </location>
</feature>
<dbReference type="InterPro" id="IPR003961">
    <property type="entry name" value="FN3_dom"/>
</dbReference>
<dbReference type="InterPro" id="IPR056601">
    <property type="entry name" value="Galaxin_dom"/>
</dbReference>
<dbReference type="PROSITE" id="PS50853">
    <property type="entry name" value="FN3"/>
    <property type="match status" value="15"/>
</dbReference>
<dbReference type="SMART" id="SM00060">
    <property type="entry name" value="FN3"/>
    <property type="match status" value="20"/>
</dbReference>
<dbReference type="CDD" id="cd00063">
    <property type="entry name" value="FN3"/>
    <property type="match status" value="16"/>
</dbReference>
<feature type="domain" description="Fibronectin type-III" evidence="3">
    <location>
        <begin position="1929"/>
        <end position="2020"/>
    </location>
</feature>
<feature type="domain" description="Fibronectin type-III" evidence="3">
    <location>
        <begin position="1289"/>
        <end position="1375"/>
    </location>
</feature>
<feature type="region of interest" description="Disordered" evidence="1">
    <location>
        <begin position="2763"/>
        <end position="2785"/>
    </location>
</feature>
<dbReference type="Pfam" id="PF00041">
    <property type="entry name" value="fn3"/>
    <property type="match status" value="7"/>
</dbReference>
<feature type="domain" description="Fibronectin type-III" evidence="3">
    <location>
        <begin position="2021"/>
        <end position="2108"/>
    </location>
</feature>
<dbReference type="WBParaSite" id="maker-uti_cns_0009912-snap-gene-0.2-mRNA-1">
    <property type="protein sequence ID" value="maker-uti_cns_0009912-snap-gene-0.2-mRNA-1"/>
    <property type="gene ID" value="maker-uti_cns_0009912-snap-gene-0.2"/>
</dbReference>
<protein>
    <submittedName>
        <fullName evidence="5">Usherin</fullName>
    </submittedName>
</protein>
<feature type="domain" description="Fibronectin type-III" evidence="3">
    <location>
        <begin position="354"/>
        <end position="452"/>
    </location>
</feature>
<dbReference type="InterPro" id="IPR050713">
    <property type="entry name" value="RTP_Phos/Ushers"/>
</dbReference>
<dbReference type="Pfam" id="PF24748">
    <property type="entry name" value="Galaxin_repeat"/>
    <property type="match status" value="1"/>
</dbReference>
<feature type="transmembrane region" description="Helical" evidence="2">
    <location>
        <begin position="2584"/>
        <end position="2606"/>
    </location>
</feature>
<feature type="domain" description="Fibronectin type-III" evidence="3">
    <location>
        <begin position="746"/>
        <end position="833"/>
    </location>
</feature>
<evidence type="ECO:0000256" key="2">
    <source>
        <dbReference type="SAM" id="Phobius"/>
    </source>
</evidence>
<feature type="domain" description="Fibronectin type-III" evidence="3">
    <location>
        <begin position="2109"/>
        <end position="2197"/>
    </location>
</feature>
<feature type="domain" description="Fibronectin type-III" evidence="3">
    <location>
        <begin position="645"/>
        <end position="740"/>
    </location>
</feature>
<reference evidence="5" key="1">
    <citation type="submission" date="2016-11" db="UniProtKB">
        <authorList>
            <consortium name="WormBaseParasite"/>
        </authorList>
    </citation>
    <scope>IDENTIFICATION</scope>
</reference>
<feature type="domain" description="Fibronectin type-III" evidence="3">
    <location>
        <begin position="60"/>
        <end position="164"/>
    </location>
</feature>
<organism evidence="4 5">
    <name type="scientific">Macrostomum lignano</name>
    <dbReference type="NCBI Taxonomy" id="282301"/>
    <lineage>
        <taxon>Eukaryota</taxon>
        <taxon>Metazoa</taxon>
        <taxon>Spiralia</taxon>
        <taxon>Lophotrochozoa</taxon>
        <taxon>Platyhelminthes</taxon>
        <taxon>Rhabditophora</taxon>
        <taxon>Macrostomorpha</taxon>
        <taxon>Macrostomida</taxon>
        <taxon>Macrostomidae</taxon>
        <taxon>Macrostomum</taxon>
    </lineage>
</organism>
<sequence>IIIYHKVFVNEIRFANQTKREFLVKNLYPWTLCTVHIQQCTAKGCGTSPSVSVRTLEAAPVGSVELRQTIQDARTITIYWTNPEQPNGLLKFSAHFIGLYYRDPENWDYMTVQGDRVLYNTTSYGLWVTVSNLVPFSDYFIQIIAENSVGKITSNIVLASMPKGGPDGVKYPILKALNSTAILASWGFIGRLNSEENVAFKLQLLNSDTWIPAFSEPTVSTTYLMTGLKPYTKYSFRLQASNSYGVTFSPTAEIYTMETVPGPFGAPKAVNVSSTTAVLFWSLLPHPNGIILYYILNANGYLRYNVSNSSTSYLISNLTPWTDYFFFLDACTSVGCTSGAVSETIKTLAAPSEGVKPPALTALSPTTISVTLSSPTHPNGALIEYRIFRRVSGVNETVSVRNLSMSDSVSFVDTDKSLMPYTEYSYQMVVRNTAGLSNSPWSTVRTRATLPVGVTPPVVSNIMATTALTTWQPPLRFNGEFVRYIILVNDMTFEVTNRSFTSLLITPLLPWTDYLVSVKVCSSGGCIDSPQTNFRSSYDIPRGLEKPVGRALSTNYISVTWQKPRYPNGPGLRFELYRRIMLQPLINSTDGLFDWIKVYDGPSLIYDDRDIQMLTIYQYRLVYFNDYAQLTSDVSDNVTSYGGTPTVAPKIFAYASTFQTIIINWTLPTVQELQGFPVQFDVLLDSSTAYSKRVSAPGNATYIAVSDLVPSTLYSVLLNVTVNGGGSIRSNLFYVKTTDGVPIGLPPPRLQTVSIDAIRVYFSAPIVTNGQIIRYYIYLNDKQIDTGMSTEGSYLLTDLKPFTLYFVSVEACTIFACLKSNSTEASTKELPPEGISAPAVLPASSSSLKIVWTMPSSPNGVIRNYQLYRSVHQDCYLNSVNHCQYIACPIGWSLCDQVCYNATTNACCSGRLYARDPYMECCNSNYVPRRNFPTDVCCGDKFYSYKANYVCCNNKYLEVSDGHVCCPDGKENRENIGFGDVCCSSVPHSSNSSDQICCNNKLYSKNGQQCCGNQIMPSTMRCCGTSTSGIAFYPEAGKDCCGMQYLESNTSRCCKDSWRGEVMAYFYSSAQEKLTSGRTCCGTSLIDSSHACCNGRGFDANTRVCADRDQLYAERGCGKGSTCPRSYNGTSMCDSCVFPWDTSECLTYVRPEAKPTLKSKGKSLCWSEYSVVYSGSSLEFLDTGLKAYTNYSYYVTAMNTAGSVTSANKTASTLQAPPEQVTPPTVQPSRLDAIYIQWSEPGKTNGPITIYSIKRQDESATALLEVYNGLQNSFTDTVKVATAQAIPVGLNPPIILAQSDTEFKVSWSPPTSPNGIISHYDLYDLRNQRKVYSGFSTEFTYSDLTPATRYSIVLGCCTAQGCLNSTYAEATTKDGVPAGIHQPSIVISSPTSVLIVWQKPANPKGKILQYKIYQVRTSGPNIPVNIAAIDGSRQNVSVSGLIARETYEFLLEAYTSAGSGNSSWSSVILPASSPKNYSVITSIAAVSSTQIDVSWTKLPDELAIDNYKVLVVSERGVVFEIGYSVKFSASIDKLEPYTKYSLAIGACTKSSTYSCSLGPMRSVKTLEGVPNRIYSPFLMAVDQNTIKVIWKPPQRPNGVITSYRITRRLTGSTVIQTAAILSPATTEYLDYSPDLTPYTSFDYQVIVMNSVGMTGSNWSTVLTLEDLPQSVLGPFSARVTWVPPTVPNGFIIQYRLDFQRMSLDPTISYAIENVYVDGSKRTSIVGGLLPYTPYQVRVTAINNKGAGSSSWFQIQTEQSSPAGLSNFTVSRYSDGRGVQLSWPTPRQPNGIITLYAIYQVTDSKYNKIYEGLTQGFQWRPLTPYTFYNVCLEACTVAGCARSPVQLVNTAEVQPISQPSPDFNETTARSVLLSWSPPVQPNGKIISYNIYRRSGAGKVVSLLDRGVQQRQLCNQRNGQNFHSGGEPSSAATALTKPCGLDYSQLNVTWQAPSQPNGNITRYLIYRNDTLLATVTGFNTWHYMDRNLMPFTLYAYNIGACNRAETNPCSTSNSTFQRTLEAPPASVEPPILKSASSTALSVQWSPPAMPNGNIVLYTLHLNSVPVYNGLNLTTTLTGLSPYTLYQVRLLVCSKGGCSASEDVNMRTDESVPMNMRPPGLMVLDSSRIEVSWGQPDQPNGLIIQYQLSRNGAIIQTLPASSRNYIDSGLTAGTEYTYTVAQQQQGHCQQPRPTASTQAGAPMGLLAPNLLAVTATEIRIAWKPPSLPNGQILNYTLLLNGTTLFPAYSSSTLQASLSGLTPYTFYGVRVKACTAGGCSVSETLAVATGEATPQNQLAPTAVALGDASNAHAGVAVTWSPPVYPFGVIRRYELQRRQEVPIQPTATISAAPSPCTTNTTILTQIQQPEAKTLNGFVNAIKIYLNGSEAAVCTSPGCQNSSRVPVRTTVGVPQGLRPLLVANVTADYVELQWQDPIAPNGPILRRQVVMGSPCTASGICDQDNRKTMEYSSSRPPLYTNLPTATFSGARITIDWSGSFAANGRVLSYTLLLDSVQATVTKATEYSFNQVSQQREFYAVELRLQTEAGRAASPVIYLSVSAKQFVAAPPATTPSPGVASASSNPVIQQAWFIAVVSAGSVLLALALGAAAARCFQAARRPFVRERQPLAPSLTRVGLFRRLVGRGGGSVGRVRVEGCRKPTGNGYAASHQKAVLRAHRLRFRHLPPTPPAYGIGSENPAFDPAFETSVDDDADDDNRAGGFFSAAAAHKSAPPTPWDGNIRFEAARPYHNAAANTDDGRHHREFVNLHGAEPGSTDVDDGRTESSPPPLYSSIYLLSDTKI</sequence>
<keyword evidence="2" id="KW-0812">Transmembrane</keyword>
<accession>A0A1I8I5B2</accession>